<dbReference type="InterPro" id="IPR027417">
    <property type="entry name" value="P-loop_NTPase"/>
</dbReference>
<evidence type="ECO:0000313" key="3">
    <source>
        <dbReference type="Proteomes" id="UP000177503"/>
    </source>
</evidence>
<dbReference type="InterPro" id="IPR051396">
    <property type="entry name" value="Bact_Antivir_Def_Nuclease"/>
</dbReference>
<protein>
    <recommendedName>
        <fullName evidence="1">Endonuclease GajA/Old nuclease/RecF-like AAA domain-containing protein</fullName>
    </recommendedName>
</protein>
<dbReference type="Pfam" id="PF13175">
    <property type="entry name" value="AAA_15"/>
    <property type="match status" value="1"/>
</dbReference>
<organism evidence="2 3">
    <name type="scientific">Candidatus Yanofskybacteria bacterium RIFCSPHIGHO2_01_FULL_41_27</name>
    <dbReference type="NCBI Taxonomy" id="1802662"/>
    <lineage>
        <taxon>Bacteria</taxon>
        <taxon>Candidatus Yanofskyibacteriota</taxon>
    </lineage>
</organism>
<dbReference type="InterPro" id="IPR041685">
    <property type="entry name" value="AAA_GajA/Old/RecF-like"/>
</dbReference>
<dbReference type="AlphaFoldDB" id="A0A1F8EFH0"/>
<dbReference type="EMBL" id="MGJC01000024">
    <property type="protein sequence ID" value="OGM99594.1"/>
    <property type="molecule type" value="Genomic_DNA"/>
</dbReference>
<name>A0A1F8EFH0_9BACT</name>
<gene>
    <name evidence="2" type="ORF">A2736_01010</name>
</gene>
<reference evidence="2 3" key="1">
    <citation type="journal article" date="2016" name="Nat. Commun.">
        <title>Thousands of microbial genomes shed light on interconnected biogeochemical processes in an aquifer system.</title>
        <authorList>
            <person name="Anantharaman K."/>
            <person name="Brown C.T."/>
            <person name="Hug L.A."/>
            <person name="Sharon I."/>
            <person name="Castelle C.J."/>
            <person name="Probst A.J."/>
            <person name="Thomas B.C."/>
            <person name="Singh A."/>
            <person name="Wilkins M.J."/>
            <person name="Karaoz U."/>
            <person name="Brodie E.L."/>
            <person name="Williams K.H."/>
            <person name="Hubbard S.S."/>
            <person name="Banfield J.F."/>
        </authorList>
    </citation>
    <scope>NUCLEOTIDE SEQUENCE [LARGE SCALE GENOMIC DNA]</scope>
</reference>
<dbReference type="Proteomes" id="UP000177503">
    <property type="component" value="Unassembled WGS sequence"/>
</dbReference>
<proteinExistence type="predicted"/>
<sequence>MKISKLTINNFRCIKEQTLNSKELSIFIGDNATGKTSIIEAVNFALSPYFLSGRIKHTDFYNGSDEPIVIKIEFDENFTASLPDGYTSQKVECNGVYLEIKKRDKAAAGKAFSDIVVLTHYVIPNRAKDNDKGWEIQRKSGTKFEFDERRLALSQAELEKFPKSFYFGKNRERQLQKGFNSSISSVFDDFNWRFSKGVRDEEVAEGEENFFAKKSKFEKEIISKIDEASLKKSFEALNAKLKNFEIGNVDLSFIDCHAPFDNAFLSQKLEKLDLPVTTLGSGVEMIISLLFLETLASLSKENIIVLIDEPELHLHPRLQEKLVQYLIEFSKANQVFISTHSPYFFKNCLKNSQIELLITKNSENGVVVENTGSQFGLFPWSPSWGEINYSAYGLPTIEFHNELYGYIQEKQQKYTIDQVETYFVGKSITKSKKWAKITNGKAQQLEDVTLLTFVRNSIHHPENTSNGGYTPQELKSSIDEMIKLVKNP</sequence>
<dbReference type="PANTHER" id="PTHR43581:SF4">
    <property type="entry name" value="ATP_GTP PHOSPHATASE"/>
    <property type="match status" value="1"/>
</dbReference>
<evidence type="ECO:0000259" key="1">
    <source>
        <dbReference type="Pfam" id="PF13175"/>
    </source>
</evidence>
<dbReference type="PANTHER" id="PTHR43581">
    <property type="entry name" value="ATP/GTP PHOSPHATASE"/>
    <property type="match status" value="1"/>
</dbReference>
<dbReference type="STRING" id="1802662.A2736_01010"/>
<dbReference type="SUPFAM" id="SSF52540">
    <property type="entry name" value="P-loop containing nucleoside triphosphate hydrolases"/>
    <property type="match status" value="1"/>
</dbReference>
<evidence type="ECO:0000313" key="2">
    <source>
        <dbReference type="EMBL" id="OGM99594.1"/>
    </source>
</evidence>
<comment type="caution">
    <text evidence="2">The sequence shown here is derived from an EMBL/GenBank/DDBJ whole genome shotgun (WGS) entry which is preliminary data.</text>
</comment>
<dbReference type="Gene3D" id="3.40.50.300">
    <property type="entry name" value="P-loop containing nucleotide triphosphate hydrolases"/>
    <property type="match status" value="1"/>
</dbReference>
<accession>A0A1F8EFH0</accession>
<feature type="domain" description="Endonuclease GajA/Old nuclease/RecF-like AAA" evidence="1">
    <location>
        <begin position="1"/>
        <end position="344"/>
    </location>
</feature>